<dbReference type="Pfam" id="PF13671">
    <property type="entry name" value="AAA_33"/>
    <property type="match status" value="1"/>
</dbReference>
<dbReference type="SUPFAM" id="SSF52540">
    <property type="entry name" value="P-loop containing nucleoside triphosphate hydrolases"/>
    <property type="match status" value="1"/>
</dbReference>
<dbReference type="Proteomes" id="UP000730482">
    <property type="component" value="Unassembled WGS sequence"/>
</dbReference>
<dbReference type="RefSeq" id="WP_212011700.1">
    <property type="nucleotide sequence ID" value="NZ_JAAFYZ010000085.1"/>
</dbReference>
<dbReference type="EMBL" id="JAAFYZ010000085">
    <property type="protein sequence ID" value="MBS2549888.1"/>
    <property type="molecule type" value="Genomic_DNA"/>
</dbReference>
<evidence type="ECO:0000256" key="9">
    <source>
        <dbReference type="RuleBase" id="RU363066"/>
    </source>
</evidence>
<evidence type="ECO:0000256" key="5">
    <source>
        <dbReference type="ARBA" id="ARBA00022741"/>
    </source>
</evidence>
<keyword evidence="7 9" id="KW-0067">ATP-binding</keyword>
<dbReference type="EC" id="2.7.1.12" evidence="3 9"/>
<accession>A0ABS5KV14</accession>
<reference evidence="11 12" key="1">
    <citation type="submission" date="2020-02" db="EMBL/GenBank/DDBJ databases">
        <title>Acidophilic actinobacteria isolated from forest soil.</title>
        <authorList>
            <person name="Golinska P."/>
        </authorList>
    </citation>
    <scope>NUCLEOTIDE SEQUENCE [LARGE SCALE GENOMIC DNA]</scope>
    <source>
        <strain evidence="11 12">NL8</strain>
    </source>
</reference>
<dbReference type="NCBIfam" id="TIGR01313">
    <property type="entry name" value="therm_gnt_kin"/>
    <property type="match status" value="1"/>
</dbReference>
<gene>
    <name evidence="11" type="ORF">KGQ19_23770</name>
</gene>
<organism evidence="11 12">
    <name type="scientific">Catenulispora pinistramenti</name>
    <dbReference type="NCBI Taxonomy" id="2705254"/>
    <lineage>
        <taxon>Bacteria</taxon>
        <taxon>Bacillati</taxon>
        <taxon>Actinomycetota</taxon>
        <taxon>Actinomycetes</taxon>
        <taxon>Catenulisporales</taxon>
        <taxon>Catenulisporaceae</taxon>
        <taxon>Catenulispora</taxon>
    </lineage>
</organism>
<evidence type="ECO:0000256" key="8">
    <source>
        <dbReference type="ARBA" id="ARBA00048090"/>
    </source>
</evidence>
<dbReference type="InterPro" id="IPR006001">
    <property type="entry name" value="Therm_gnt_kin"/>
</dbReference>
<evidence type="ECO:0000256" key="6">
    <source>
        <dbReference type="ARBA" id="ARBA00022777"/>
    </source>
</evidence>
<comment type="caution">
    <text evidence="11">The sequence shown here is derived from an EMBL/GenBank/DDBJ whole genome shotgun (WGS) entry which is preliminary data.</text>
</comment>
<proteinExistence type="inferred from homology"/>
<comment type="pathway">
    <text evidence="1">Carbohydrate acid metabolism.</text>
</comment>
<evidence type="ECO:0000256" key="2">
    <source>
        <dbReference type="ARBA" id="ARBA00008420"/>
    </source>
</evidence>
<protein>
    <recommendedName>
        <fullName evidence="3 9">Gluconokinase</fullName>
        <ecNumber evidence="3 9">2.7.1.12</ecNumber>
    </recommendedName>
</protein>
<comment type="similarity">
    <text evidence="2 9">Belongs to the gluconokinase GntK/GntV family.</text>
</comment>
<sequence>MVRPTPATPRTPRPTTPSRPTQPPPVVVITGVSGSGKSTVGAALAGRLGWDWADGDAFHPGSNVAKMAAHEPLTDADRLPWLDEIGGWIDKEAEAGRPAVIACSALKRSYRDRLRTGRPQVRMVYLVVDLKTLHQRLTDRRGHMFHADMLGSQLSTLEPPAPEEDVLMVKSAGSPKQTVDHIITWEGLAAFLPSKAGRRQD</sequence>
<evidence type="ECO:0000256" key="7">
    <source>
        <dbReference type="ARBA" id="ARBA00022840"/>
    </source>
</evidence>
<evidence type="ECO:0000256" key="1">
    <source>
        <dbReference type="ARBA" id="ARBA00004761"/>
    </source>
</evidence>
<dbReference type="Gene3D" id="3.40.50.300">
    <property type="entry name" value="P-loop containing nucleotide triphosphate hydrolases"/>
    <property type="match status" value="1"/>
</dbReference>
<dbReference type="PANTHER" id="PTHR43442">
    <property type="entry name" value="GLUCONOKINASE-RELATED"/>
    <property type="match status" value="1"/>
</dbReference>
<keyword evidence="4 9" id="KW-0808">Transferase</keyword>
<dbReference type="InterPro" id="IPR027417">
    <property type="entry name" value="P-loop_NTPase"/>
</dbReference>
<comment type="catalytic activity">
    <reaction evidence="8 9">
        <text>D-gluconate + ATP = 6-phospho-D-gluconate + ADP + H(+)</text>
        <dbReference type="Rhea" id="RHEA:19433"/>
        <dbReference type="ChEBI" id="CHEBI:15378"/>
        <dbReference type="ChEBI" id="CHEBI:18391"/>
        <dbReference type="ChEBI" id="CHEBI:30616"/>
        <dbReference type="ChEBI" id="CHEBI:58759"/>
        <dbReference type="ChEBI" id="CHEBI:456216"/>
        <dbReference type="EC" id="2.7.1.12"/>
    </reaction>
</comment>
<evidence type="ECO:0000256" key="4">
    <source>
        <dbReference type="ARBA" id="ARBA00022679"/>
    </source>
</evidence>
<dbReference type="PANTHER" id="PTHR43442:SF3">
    <property type="entry name" value="GLUCONOKINASE-RELATED"/>
    <property type="match status" value="1"/>
</dbReference>
<dbReference type="CDD" id="cd02021">
    <property type="entry name" value="GntK"/>
    <property type="match status" value="1"/>
</dbReference>
<keyword evidence="12" id="KW-1185">Reference proteome</keyword>
<feature type="region of interest" description="Disordered" evidence="10">
    <location>
        <begin position="1"/>
        <end position="25"/>
    </location>
</feature>
<evidence type="ECO:0000256" key="10">
    <source>
        <dbReference type="SAM" id="MobiDB-lite"/>
    </source>
</evidence>
<keyword evidence="6 9" id="KW-0418">Kinase</keyword>
<evidence type="ECO:0000256" key="3">
    <source>
        <dbReference type="ARBA" id="ARBA00012054"/>
    </source>
</evidence>
<evidence type="ECO:0000313" key="11">
    <source>
        <dbReference type="EMBL" id="MBS2549888.1"/>
    </source>
</evidence>
<keyword evidence="5 9" id="KW-0547">Nucleotide-binding</keyword>
<name>A0ABS5KV14_9ACTN</name>
<evidence type="ECO:0000313" key="12">
    <source>
        <dbReference type="Proteomes" id="UP000730482"/>
    </source>
</evidence>